<organism evidence="2 3">
    <name type="scientific">Flavobacterium arsenatis</name>
    <dbReference type="NCBI Taxonomy" id="1484332"/>
    <lineage>
        <taxon>Bacteria</taxon>
        <taxon>Pseudomonadati</taxon>
        <taxon>Bacteroidota</taxon>
        <taxon>Flavobacteriia</taxon>
        <taxon>Flavobacteriales</taxon>
        <taxon>Flavobacteriaceae</taxon>
        <taxon>Flavobacterium</taxon>
    </lineage>
</organism>
<protein>
    <recommendedName>
        <fullName evidence="4">Lipocalin-like domain-containing protein</fullName>
    </recommendedName>
</protein>
<feature type="signal peptide" evidence="1">
    <location>
        <begin position="1"/>
        <end position="21"/>
    </location>
</feature>
<reference evidence="2 3" key="1">
    <citation type="submission" date="2023-07" db="EMBL/GenBank/DDBJ databases">
        <title>Sorghum-associated microbial communities from plants grown in Nebraska, USA.</title>
        <authorList>
            <person name="Schachtman D."/>
        </authorList>
    </citation>
    <scope>NUCLEOTIDE SEQUENCE [LARGE SCALE GENOMIC DNA]</scope>
    <source>
        <strain evidence="2 3">3773</strain>
    </source>
</reference>
<evidence type="ECO:0000313" key="2">
    <source>
        <dbReference type="EMBL" id="MDR6969583.1"/>
    </source>
</evidence>
<evidence type="ECO:0000256" key="1">
    <source>
        <dbReference type="SAM" id="SignalP"/>
    </source>
</evidence>
<dbReference type="Proteomes" id="UP001255185">
    <property type="component" value="Unassembled WGS sequence"/>
</dbReference>
<dbReference type="RefSeq" id="WP_310028795.1">
    <property type="nucleotide sequence ID" value="NZ_JAVDVI010000024.1"/>
</dbReference>
<accession>A0ABU1TUL7</accession>
<feature type="chain" id="PRO_5047297313" description="Lipocalin-like domain-containing protein" evidence="1">
    <location>
        <begin position="22"/>
        <end position="150"/>
    </location>
</feature>
<evidence type="ECO:0008006" key="4">
    <source>
        <dbReference type="Google" id="ProtNLM"/>
    </source>
</evidence>
<dbReference type="PROSITE" id="PS51257">
    <property type="entry name" value="PROKAR_LIPOPROTEIN"/>
    <property type="match status" value="1"/>
</dbReference>
<name>A0ABU1TUL7_9FLAO</name>
<keyword evidence="3" id="KW-1185">Reference proteome</keyword>
<sequence>MKLKNLLLSATLLLFMSCSTTIVKSKIVGSWYFVDYADKPYTKTELEKFEKEIKNSPKGWIKHFNYKFDKNNSYEYKIYNALTNKGTYSTNQDDLLFLFDKIKSKNDTMKVEYLDDKFLQVKISSSGTKRIAIYYKTEYKFPEVEVNISK</sequence>
<dbReference type="EMBL" id="JAVDVI010000024">
    <property type="protein sequence ID" value="MDR6969583.1"/>
    <property type="molecule type" value="Genomic_DNA"/>
</dbReference>
<evidence type="ECO:0000313" key="3">
    <source>
        <dbReference type="Proteomes" id="UP001255185"/>
    </source>
</evidence>
<gene>
    <name evidence="2" type="ORF">J2X31_003616</name>
</gene>
<comment type="caution">
    <text evidence="2">The sequence shown here is derived from an EMBL/GenBank/DDBJ whole genome shotgun (WGS) entry which is preliminary data.</text>
</comment>
<proteinExistence type="predicted"/>
<keyword evidence="1" id="KW-0732">Signal</keyword>